<dbReference type="GeneID" id="34608142"/>
<reference evidence="2" key="1">
    <citation type="journal article" date="2017" name="Genome Biol.">
        <title>Comparative genomics reveals high biological diversity and specific adaptations in the industrially and medically important fungal genus Aspergillus.</title>
        <authorList>
            <person name="de Vries R.P."/>
            <person name="Riley R."/>
            <person name="Wiebenga A."/>
            <person name="Aguilar-Osorio G."/>
            <person name="Amillis S."/>
            <person name="Uchima C.A."/>
            <person name="Anderluh G."/>
            <person name="Asadollahi M."/>
            <person name="Askin M."/>
            <person name="Barry K."/>
            <person name="Battaglia E."/>
            <person name="Bayram O."/>
            <person name="Benocci T."/>
            <person name="Braus-Stromeyer S.A."/>
            <person name="Caldana C."/>
            <person name="Canovas D."/>
            <person name="Cerqueira G.C."/>
            <person name="Chen F."/>
            <person name="Chen W."/>
            <person name="Choi C."/>
            <person name="Clum A."/>
            <person name="Dos Santos R.A."/>
            <person name="Damasio A.R."/>
            <person name="Diallinas G."/>
            <person name="Emri T."/>
            <person name="Fekete E."/>
            <person name="Flipphi M."/>
            <person name="Freyberg S."/>
            <person name="Gallo A."/>
            <person name="Gournas C."/>
            <person name="Habgood R."/>
            <person name="Hainaut M."/>
            <person name="Harispe M.L."/>
            <person name="Henrissat B."/>
            <person name="Hilden K.S."/>
            <person name="Hope R."/>
            <person name="Hossain A."/>
            <person name="Karabika E."/>
            <person name="Karaffa L."/>
            <person name="Karanyi Z."/>
            <person name="Krasevec N."/>
            <person name="Kuo A."/>
            <person name="Kusch H."/>
            <person name="LaButti K."/>
            <person name="Lagendijk E.L."/>
            <person name="Lapidus A."/>
            <person name="Levasseur A."/>
            <person name="Lindquist E."/>
            <person name="Lipzen A."/>
            <person name="Logrieco A.F."/>
            <person name="MacCabe A."/>
            <person name="Maekelae M.R."/>
            <person name="Malavazi I."/>
            <person name="Melin P."/>
            <person name="Meyer V."/>
            <person name="Mielnichuk N."/>
            <person name="Miskei M."/>
            <person name="Molnar A.P."/>
            <person name="Mule G."/>
            <person name="Ngan C.Y."/>
            <person name="Orejas M."/>
            <person name="Orosz E."/>
            <person name="Ouedraogo J.P."/>
            <person name="Overkamp K.M."/>
            <person name="Park H.-S."/>
            <person name="Perrone G."/>
            <person name="Piumi F."/>
            <person name="Punt P.J."/>
            <person name="Ram A.F."/>
            <person name="Ramon A."/>
            <person name="Rauscher S."/>
            <person name="Record E."/>
            <person name="Riano-Pachon D.M."/>
            <person name="Robert V."/>
            <person name="Roehrig J."/>
            <person name="Ruller R."/>
            <person name="Salamov A."/>
            <person name="Salih N.S."/>
            <person name="Samson R.A."/>
            <person name="Sandor E."/>
            <person name="Sanguinetti M."/>
            <person name="Schuetze T."/>
            <person name="Sepcic K."/>
            <person name="Shelest E."/>
            <person name="Sherlock G."/>
            <person name="Sophianopoulou V."/>
            <person name="Squina F.M."/>
            <person name="Sun H."/>
            <person name="Susca A."/>
            <person name="Todd R.B."/>
            <person name="Tsang A."/>
            <person name="Unkles S.E."/>
            <person name="van de Wiele N."/>
            <person name="van Rossen-Uffink D."/>
            <person name="Oliveira J.V."/>
            <person name="Vesth T.C."/>
            <person name="Visser J."/>
            <person name="Yu J.-H."/>
            <person name="Zhou M."/>
            <person name="Andersen M.R."/>
            <person name="Archer D.B."/>
            <person name="Baker S.E."/>
            <person name="Benoit I."/>
            <person name="Brakhage A.A."/>
            <person name="Braus G.H."/>
            <person name="Fischer R."/>
            <person name="Frisvad J.C."/>
            <person name="Goldman G.H."/>
            <person name="Houbraken J."/>
            <person name="Oakley B."/>
            <person name="Pocsi I."/>
            <person name="Scazzocchio C."/>
            <person name="Seiboth B."/>
            <person name="vanKuyk P.A."/>
            <person name="Wortman J."/>
            <person name="Dyer P.S."/>
            <person name="Grigoriev I.V."/>
        </authorList>
    </citation>
    <scope>NUCLEOTIDE SEQUENCE [LARGE SCALE GENOMIC DNA]</scope>
    <source>
        <strain evidence="2">CBS 506.65</strain>
    </source>
</reference>
<proteinExistence type="predicted"/>
<dbReference type="EMBL" id="KV878336">
    <property type="protein sequence ID" value="OJJ51162.1"/>
    <property type="molecule type" value="Genomic_DNA"/>
</dbReference>
<name>A0A1L9SVA7_9EURO</name>
<accession>A0A1L9SVA7</accession>
<evidence type="ECO:0000313" key="1">
    <source>
        <dbReference type="EMBL" id="OJJ51162.1"/>
    </source>
</evidence>
<keyword evidence="2" id="KW-1185">Reference proteome</keyword>
<dbReference type="VEuPathDB" id="FungiDB:ASPZODRAFT_127187"/>
<gene>
    <name evidence="1" type="ORF">ASPZODRAFT_127187</name>
</gene>
<evidence type="ECO:0000313" key="2">
    <source>
        <dbReference type="Proteomes" id="UP000184188"/>
    </source>
</evidence>
<dbReference type="RefSeq" id="XP_022585672.1">
    <property type="nucleotide sequence ID" value="XM_022721677.1"/>
</dbReference>
<dbReference type="Proteomes" id="UP000184188">
    <property type="component" value="Unassembled WGS sequence"/>
</dbReference>
<sequence length="52" mass="6009">MHTEYGVVHTPCRISGTFLVLSKDLARDVCLGKGMGWHTRHELDNLPRVWFQ</sequence>
<dbReference type="AlphaFoldDB" id="A0A1L9SVA7"/>
<protein>
    <submittedName>
        <fullName evidence="1">Uncharacterized protein</fullName>
    </submittedName>
</protein>
<organism evidence="1 2">
    <name type="scientific">Penicilliopsis zonata CBS 506.65</name>
    <dbReference type="NCBI Taxonomy" id="1073090"/>
    <lineage>
        <taxon>Eukaryota</taxon>
        <taxon>Fungi</taxon>
        <taxon>Dikarya</taxon>
        <taxon>Ascomycota</taxon>
        <taxon>Pezizomycotina</taxon>
        <taxon>Eurotiomycetes</taxon>
        <taxon>Eurotiomycetidae</taxon>
        <taxon>Eurotiales</taxon>
        <taxon>Aspergillaceae</taxon>
        <taxon>Penicilliopsis</taxon>
    </lineage>
</organism>